<feature type="region of interest" description="Disordered" evidence="10">
    <location>
        <begin position="59"/>
        <end position="160"/>
    </location>
</feature>
<organism evidence="13 14">
    <name type="scientific">Polyangium fumosum</name>
    <dbReference type="NCBI Taxonomy" id="889272"/>
    <lineage>
        <taxon>Bacteria</taxon>
        <taxon>Pseudomonadati</taxon>
        <taxon>Myxococcota</taxon>
        <taxon>Polyangia</taxon>
        <taxon>Polyangiales</taxon>
        <taxon>Polyangiaceae</taxon>
        <taxon>Polyangium</taxon>
    </lineage>
</organism>
<protein>
    <submittedName>
        <fullName evidence="13">Energy transducer TonB</fullName>
    </submittedName>
</protein>
<feature type="compositionally biased region" description="Low complexity" evidence="10">
    <location>
        <begin position="110"/>
        <end position="124"/>
    </location>
</feature>
<evidence type="ECO:0000256" key="3">
    <source>
        <dbReference type="ARBA" id="ARBA00022448"/>
    </source>
</evidence>
<dbReference type="InterPro" id="IPR006260">
    <property type="entry name" value="TonB/TolA_C"/>
</dbReference>
<dbReference type="Proteomes" id="UP000309215">
    <property type="component" value="Unassembled WGS sequence"/>
</dbReference>
<evidence type="ECO:0000256" key="1">
    <source>
        <dbReference type="ARBA" id="ARBA00004383"/>
    </source>
</evidence>
<name>A0A4U1J2S6_9BACT</name>
<keyword evidence="5" id="KW-0997">Cell inner membrane</keyword>
<dbReference type="EMBL" id="SSMQ01000040">
    <property type="protein sequence ID" value="TKD01400.1"/>
    <property type="molecule type" value="Genomic_DNA"/>
</dbReference>
<feature type="transmembrane region" description="Helical" evidence="11">
    <location>
        <begin position="20"/>
        <end position="37"/>
    </location>
</feature>
<proteinExistence type="inferred from homology"/>
<dbReference type="Pfam" id="PF03544">
    <property type="entry name" value="TonB_C"/>
    <property type="match status" value="1"/>
</dbReference>
<keyword evidence="14" id="KW-1185">Reference proteome</keyword>
<dbReference type="InterPro" id="IPR051045">
    <property type="entry name" value="TonB-dependent_transducer"/>
</dbReference>
<keyword evidence="9 11" id="KW-0472">Membrane</keyword>
<dbReference type="PANTHER" id="PTHR33446">
    <property type="entry name" value="PROTEIN TONB-RELATED"/>
    <property type="match status" value="1"/>
</dbReference>
<dbReference type="GO" id="GO:0031992">
    <property type="term" value="F:energy transducer activity"/>
    <property type="evidence" value="ECO:0007669"/>
    <property type="project" value="TreeGrafter"/>
</dbReference>
<evidence type="ECO:0000256" key="9">
    <source>
        <dbReference type="ARBA" id="ARBA00023136"/>
    </source>
</evidence>
<sequence length="255" mass="26527">MFESAMGRYEGARPHLGTGALLSIGVHALAAVIVFAIPGKKASSNEDEPVVVFQVPPKPAALLGSPGPAAPKPPQAAPPKTPRPKRPQVPILTNEPPKVEPTEPEPTDEPPAAAVGDGATAPDGTGNGGDPNGKPDGVIGGDPTGTGTASPPPEPPPTNTTLSWTSEMGRPVLLAGPAQPPYPSDAARQRIEGTVIAQCVITTEGRLRDCRILKGHPFLDPAVNTTLAQQRYSPMMYGGRPVSVRYILTFKFKLQ</sequence>
<keyword evidence="8 11" id="KW-1133">Transmembrane helix</keyword>
<keyword evidence="3" id="KW-0813">Transport</keyword>
<reference evidence="13 14" key="1">
    <citation type="submission" date="2019-04" db="EMBL/GenBank/DDBJ databases">
        <authorList>
            <person name="Li Y."/>
            <person name="Wang J."/>
        </authorList>
    </citation>
    <scope>NUCLEOTIDE SEQUENCE [LARGE SCALE GENOMIC DNA]</scope>
    <source>
        <strain evidence="13 14">DSM 14668</strain>
    </source>
</reference>
<dbReference type="PANTHER" id="PTHR33446:SF2">
    <property type="entry name" value="PROTEIN TONB"/>
    <property type="match status" value="1"/>
</dbReference>
<dbReference type="GO" id="GO:0055085">
    <property type="term" value="P:transmembrane transport"/>
    <property type="evidence" value="ECO:0007669"/>
    <property type="project" value="InterPro"/>
</dbReference>
<dbReference type="PRINTS" id="PR01217">
    <property type="entry name" value="PRICHEXTENSN"/>
</dbReference>
<dbReference type="PROSITE" id="PS52015">
    <property type="entry name" value="TONB_CTD"/>
    <property type="match status" value="1"/>
</dbReference>
<comment type="caution">
    <text evidence="13">The sequence shown here is derived from an EMBL/GenBank/DDBJ whole genome shotgun (WGS) entry which is preliminary data.</text>
</comment>
<dbReference type="NCBIfam" id="TIGR01352">
    <property type="entry name" value="tonB_Cterm"/>
    <property type="match status" value="1"/>
</dbReference>
<feature type="domain" description="TonB C-terminal" evidence="12">
    <location>
        <begin position="167"/>
        <end position="255"/>
    </location>
</feature>
<comment type="subcellular location">
    <subcellularLocation>
        <location evidence="1">Cell inner membrane</location>
        <topology evidence="1">Single-pass membrane protein</topology>
        <orientation evidence="1">Periplasmic side</orientation>
    </subcellularLocation>
</comment>
<feature type="compositionally biased region" description="Pro residues" evidence="10">
    <location>
        <begin position="68"/>
        <end position="81"/>
    </location>
</feature>
<evidence type="ECO:0000256" key="2">
    <source>
        <dbReference type="ARBA" id="ARBA00006555"/>
    </source>
</evidence>
<gene>
    <name evidence="13" type="ORF">E8A74_31665</name>
</gene>
<accession>A0A4U1J2S6</accession>
<dbReference type="RefSeq" id="WP_136932846.1">
    <property type="nucleotide sequence ID" value="NZ_SSMQ01000040.1"/>
</dbReference>
<dbReference type="GO" id="GO:0015031">
    <property type="term" value="P:protein transport"/>
    <property type="evidence" value="ECO:0007669"/>
    <property type="project" value="UniProtKB-KW"/>
</dbReference>
<evidence type="ECO:0000256" key="10">
    <source>
        <dbReference type="SAM" id="MobiDB-lite"/>
    </source>
</evidence>
<dbReference type="SUPFAM" id="SSF74653">
    <property type="entry name" value="TolA/TonB C-terminal domain"/>
    <property type="match status" value="1"/>
</dbReference>
<evidence type="ECO:0000259" key="12">
    <source>
        <dbReference type="PROSITE" id="PS52015"/>
    </source>
</evidence>
<dbReference type="OrthoDB" id="5381802at2"/>
<dbReference type="GO" id="GO:0098797">
    <property type="term" value="C:plasma membrane protein complex"/>
    <property type="evidence" value="ECO:0007669"/>
    <property type="project" value="TreeGrafter"/>
</dbReference>
<evidence type="ECO:0000256" key="8">
    <source>
        <dbReference type="ARBA" id="ARBA00022989"/>
    </source>
</evidence>
<evidence type="ECO:0000256" key="5">
    <source>
        <dbReference type="ARBA" id="ARBA00022519"/>
    </source>
</evidence>
<dbReference type="InterPro" id="IPR037682">
    <property type="entry name" value="TonB_C"/>
</dbReference>
<evidence type="ECO:0000256" key="4">
    <source>
        <dbReference type="ARBA" id="ARBA00022475"/>
    </source>
</evidence>
<keyword evidence="4" id="KW-1003">Cell membrane</keyword>
<dbReference type="Gene3D" id="3.30.1150.10">
    <property type="match status" value="1"/>
</dbReference>
<keyword evidence="7" id="KW-0653">Protein transport</keyword>
<dbReference type="AlphaFoldDB" id="A0A4U1J2S6"/>
<keyword evidence="6 11" id="KW-0812">Transmembrane</keyword>
<evidence type="ECO:0000256" key="7">
    <source>
        <dbReference type="ARBA" id="ARBA00022927"/>
    </source>
</evidence>
<evidence type="ECO:0000313" key="13">
    <source>
        <dbReference type="EMBL" id="TKD01400.1"/>
    </source>
</evidence>
<comment type="similarity">
    <text evidence="2">Belongs to the TonB family.</text>
</comment>
<evidence type="ECO:0000256" key="11">
    <source>
        <dbReference type="SAM" id="Phobius"/>
    </source>
</evidence>
<evidence type="ECO:0000256" key="6">
    <source>
        <dbReference type="ARBA" id="ARBA00022692"/>
    </source>
</evidence>
<evidence type="ECO:0000313" key="14">
    <source>
        <dbReference type="Proteomes" id="UP000309215"/>
    </source>
</evidence>